<organism evidence="1 4">
    <name type="scientific">Thermus scotoductus</name>
    <dbReference type="NCBI Taxonomy" id="37636"/>
    <lineage>
        <taxon>Bacteria</taxon>
        <taxon>Thermotogati</taxon>
        <taxon>Deinococcota</taxon>
        <taxon>Deinococci</taxon>
        <taxon>Thermales</taxon>
        <taxon>Thermaceae</taxon>
        <taxon>Thermus</taxon>
    </lineage>
</organism>
<gene>
    <name evidence="2" type="ORF">CSW27_02360</name>
    <name evidence="1" type="ORF">CSW38_03675</name>
</gene>
<reference evidence="3 4" key="1">
    <citation type="journal article" date="2019" name="Extremophiles">
        <title>Biogeography of thermophiles and predominance of Thermus scotoductus in domestic water heaters.</title>
        <authorList>
            <person name="Wilpiszeski R.L."/>
            <person name="Zhang Z."/>
            <person name="House C.H."/>
        </authorList>
    </citation>
    <scope>NUCLEOTIDE SEQUENCE [LARGE SCALE GENOMIC DNA]</scope>
    <source>
        <strain evidence="2 3">14_S14</strain>
        <strain evidence="1 4">25_S25</strain>
    </source>
</reference>
<dbReference type="RefSeq" id="WP_126169959.1">
    <property type="nucleotide sequence ID" value="NZ_PELL01000060.1"/>
</dbReference>
<comment type="caution">
    <text evidence="1">The sequence shown here is derived from an EMBL/GenBank/DDBJ whole genome shotgun (WGS) entry which is preliminary data.</text>
</comment>
<dbReference type="Proteomes" id="UP000287306">
    <property type="component" value="Unassembled WGS sequence"/>
</dbReference>
<sequence length="172" mass="19927">MADLLFHRWNTEAVEEKAKAPKGSKAKRQDDLETYVWRDENGYLALPGEYLRQSIIRAAKYRQDPRSPRKSAQDLVKAALLVEPMLASLGVKDWDYEHRARVRVQQSAITRVRPAIKRGWRAEFFITVLLPEYIDPHLLHQLLTDAGRLEGVGDFRPTYGRFAVVLFEPREP</sequence>
<evidence type="ECO:0000313" key="4">
    <source>
        <dbReference type="Proteomes" id="UP000287306"/>
    </source>
</evidence>
<evidence type="ECO:0000313" key="3">
    <source>
        <dbReference type="Proteomes" id="UP000287155"/>
    </source>
</evidence>
<name>A0A430S1C5_THESC</name>
<dbReference type="EMBL" id="PELY01000084">
    <property type="protein sequence ID" value="RTH27352.1"/>
    <property type="molecule type" value="Genomic_DNA"/>
</dbReference>
<proteinExistence type="predicted"/>
<protein>
    <submittedName>
        <fullName evidence="1">Uncharacterized protein</fullName>
    </submittedName>
</protein>
<dbReference type="EMBL" id="PEMJ01000048">
    <property type="protein sequence ID" value="RTI17107.1"/>
    <property type="molecule type" value="Genomic_DNA"/>
</dbReference>
<dbReference type="AlphaFoldDB" id="A0A430S1C5"/>
<evidence type="ECO:0000313" key="2">
    <source>
        <dbReference type="EMBL" id="RTI17107.1"/>
    </source>
</evidence>
<dbReference type="Proteomes" id="UP000287155">
    <property type="component" value="Unassembled WGS sequence"/>
</dbReference>
<evidence type="ECO:0000313" key="1">
    <source>
        <dbReference type="EMBL" id="RTH27352.1"/>
    </source>
</evidence>
<accession>A0A430S1C5</accession>